<dbReference type="InterPro" id="IPR034829">
    <property type="entry name" value="DnaD-like_sf"/>
</dbReference>
<protein>
    <submittedName>
        <fullName evidence="5">DNA replication protein</fullName>
    </submittedName>
</protein>
<comment type="caution">
    <text evidence="5">The sequence shown here is derived from an EMBL/GenBank/DDBJ whole genome shotgun (WGS) entry which is preliminary data.</text>
</comment>
<dbReference type="Pfam" id="PF07261">
    <property type="entry name" value="DnaB_2"/>
    <property type="match status" value="1"/>
</dbReference>
<sequence length="242" mass="27791">MKEVDSVSSQDRLRIWIEQGNVSISQLFFSSYKQLGIRDLDALLVLQLMSFAENGQGLPGPSDLSSRMSLSDEEIGHGLQRLMQSGFLTIERTMDEKGVLNENYSLQPLWTRLVDAQVLGCSGKEEENRQAEEGEIFALFEQEFGRLLSPMECETISMWFDQDGHSSDLIKAALREAVIARKVSLRYIDRILFEWKKKNIRTVDQAEGEARNFRGHSQPQRHASGNESNRKVPFYNWLEERD</sequence>
<dbReference type="Gene3D" id="1.10.10.630">
    <property type="entry name" value="DnaD domain-like"/>
    <property type="match status" value="1"/>
</dbReference>
<dbReference type="InterPro" id="IPR036388">
    <property type="entry name" value="WH-like_DNA-bd_sf"/>
</dbReference>
<comment type="similarity">
    <text evidence="1">Belongs to the DnaB/DnaD family.</text>
</comment>
<dbReference type="InterPro" id="IPR053162">
    <property type="entry name" value="DnaD"/>
</dbReference>
<evidence type="ECO:0000259" key="3">
    <source>
        <dbReference type="Pfam" id="PF07261"/>
    </source>
</evidence>
<dbReference type="InterPro" id="IPR053843">
    <property type="entry name" value="DnaD_N"/>
</dbReference>
<evidence type="ECO:0000256" key="2">
    <source>
        <dbReference type="SAM" id="MobiDB-lite"/>
    </source>
</evidence>
<dbReference type="Gene3D" id="1.10.10.10">
    <property type="entry name" value="Winged helix-like DNA-binding domain superfamily/Winged helix DNA-binding domain"/>
    <property type="match status" value="1"/>
</dbReference>
<dbReference type="EMBL" id="LQNT01000009">
    <property type="protein sequence ID" value="KZE39057.1"/>
    <property type="molecule type" value="Genomic_DNA"/>
</dbReference>
<proteinExistence type="inferred from homology"/>
<evidence type="ECO:0000256" key="1">
    <source>
        <dbReference type="ARBA" id="ARBA00093462"/>
    </source>
</evidence>
<feature type="domain" description="DnaD N-terminal" evidence="4">
    <location>
        <begin position="24"/>
        <end position="116"/>
    </location>
</feature>
<dbReference type="NCBIfam" id="TIGR01446">
    <property type="entry name" value="DnaD_dom"/>
    <property type="match status" value="1"/>
</dbReference>
<evidence type="ECO:0000259" key="4">
    <source>
        <dbReference type="Pfam" id="PF21984"/>
    </source>
</evidence>
<reference evidence="5 6" key="1">
    <citation type="submission" date="2016-01" db="EMBL/GenBank/DDBJ databases">
        <title>Whole genome sequencing of Bhargavaea cecembensis T14.</title>
        <authorList>
            <person name="Hong K.W."/>
        </authorList>
    </citation>
    <scope>NUCLEOTIDE SEQUENCE [LARGE SCALE GENOMIC DNA]</scope>
    <source>
        <strain evidence="5 6">T14</strain>
    </source>
</reference>
<dbReference type="AlphaFoldDB" id="A0A163FQ03"/>
<name>A0A163FQ03_9BACL</name>
<dbReference type="PANTHER" id="PTHR37293">
    <property type="entry name" value="PHAGE REPLICATION PROTEIN-RELATED"/>
    <property type="match status" value="1"/>
</dbReference>
<feature type="compositionally biased region" description="Polar residues" evidence="2">
    <location>
        <begin position="215"/>
        <end position="227"/>
    </location>
</feature>
<gene>
    <name evidence="5" type="ORF">AV656_03635</name>
</gene>
<accession>A0A163FQ03</accession>
<dbReference type="Pfam" id="PF21984">
    <property type="entry name" value="DnaD_N"/>
    <property type="match status" value="1"/>
</dbReference>
<organism evidence="5 6">
    <name type="scientific">Bhargavaea cecembensis</name>
    <dbReference type="NCBI Taxonomy" id="394098"/>
    <lineage>
        <taxon>Bacteria</taxon>
        <taxon>Bacillati</taxon>
        <taxon>Bacillota</taxon>
        <taxon>Bacilli</taxon>
        <taxon>Bacillales</taxon>
        <taxon>Caryophanaceae</taxon>
        <taxon>Bhargavaea</taxon>
    </lineage>
</organism>
<feature type="region of interest" description="Disordered" evidence="2">
    <location>
        <begin position="209"/>
        <end position="228"/>
    </location>
</feature>
<dbReference type="Proteomes" id="UP000076490">
    <property type="component" value="Unassembled WGS sequence"/>
</dbReference>
<dbReference type="InterPro" id="IPR006343">
    <property type="entry name" value="DnaB/C_C"/>
</dbReference>
<feature type="domain" description="DnaB/C C-terminal" evidence="3">
    <location>
        <begin position="137"/>
        <end position="207"/>
    </location>
</feature>
<dbReference type="SUPFAM" id="SSF158499">
    <property type="entry name" value="DnaD domain-like"/>
    <property type="match status" value="1"/>
</dbReference>
<evidence type="ECO:0000313" key="6">
    <source>
        <dbReference type="Proteomes" id="UP000076490"/>
    </source>
</evidence>
<dbReference type="PANTHER" id="PTHR37293:SF6">
    <property type="entry name" value="DNA REPLICATION PROTEIN DNAD"/>
    <property type="match status" value="1"/>
</dbReference>
<evidence type="ECO:0000313" key="5">
    <source>
        <dbReference type="EMBL" id="KZE39057.1"/>
    </source>
</evidence>